<dbReference type="PRINTS" id="PR00081">
    <property type="entry name" value="GDHRDH"/>
</dbReference>
<comment type="caution">
    <text evidence="4">The sequence shown here is derived from an EMBL/GenBank/DDBJ whole genome shotgun (WGS) entry which is preliminary data.</text>
</comment>
<evidence type="ECO:0000256" key="2">
    <source>
        <dbReference type="ARBA" id="ARBA00023002"/>
    </source>
</evidence>
<dbReference type="AlphaFoldDB" id="A0AAJ3FCA5"/>
<dbReference type="Pfam" id="PF00106">
    <property type="entry name" value="adh_short"/>
    <property type="match status" value="1"/>
</dbReference>
<dbReference type="InterPro" id="IPR036291">
    <property type="entry name" value="NAD(P)-bd_dom_sf"/>
</dbReference>
<name>A0AAJ3FCA5_MEDGN</name>
<evidence type="ECO:0000313" key="5">
    <source>
        <dbReference type="Proteomes" id="UP001296580"/>
    </source>
</evidence>
<dbReference type="NCBIfam" id="NF009466">
    <property type="entry name" value="PRK12826.1-2"/>
    <property type="match status" value="1"/>
</dbReference>
<dbReference type="Proteomes" id="UP001296580">
    <property type="component" value="Unassembled WGS sequence"/>
</dbReference>
<evidence type="ECO:0000256" key="1">
    <source>
        <dbReference type="ARBA" id="ARBA00006484"/>
    </source>
</evidence>
<dbReference type="GO" id="GO:0016616">
    <property type="term" value="F:oxidoreductase activity, acting on the CH-OH group of donors, NAD or NADP as acceptor"/>
    <property type="evidence" value="ECO:0007669"/>
    <property type="project" value="TreeGrafter"/>
</dbReference>
<dbReference type="FunFam" id="3.40.50.720:FF:000173">
    <property type="entry name" value="3-oxoacyl-[acyl-carrier protein] reductase"/>
    <property type="match status" value="1"/>
</dbReference>
<dbReference type="PROSITE" id="PS00061">
    <property type="entry name" value="ADH_SHORT"/>
    <property type="match status" value="1"/>
</dbReference>
<proteinExistence type="inferred from homology"/>
<reference evidence="4" key="1">
    <citation type="journal article" date="2020" name="Cell Host Microbe">
        <title>Functional and Genomic Variation between Human-Derived Isolates of Lachnospiraceae Reveals Inter- and Intra-Species Diversity.</title>
        <authorList>
            <person name="Sorbara M.T."/>
            <person name="Littmann E.R."/>
            <person name="Fontana E."/>
            <person name="Moody T.U."/>
            <person name="Kohout C.E."/>
            <person name="Gjonbalaj M."/>
            <person name="Eaton V."/>
            <person name="Seok R."/>
            <person name="Leiner I.M."/>
            <person name="Pamer E.G."/>
        </authorList>
    </citation>
    <scope>NUCLEOTIDE SEQUENCE</scope>
    <source>
        <strain evidence="4">MSK.15.32</strain>
    </source>
</reference>
<dbReference type="SUPFAM" id="SSF51735">
    <property type="entry name" value="NAD(P)-binding Rossmann-fold domains"/>
    <property type="match status" value="1"/>
</dbReference>
<dbReference type="GO" id="GO:0006633">
    <property type="term" value="P:fatty acid biosynthetic process"/>
    <property type="evidence" value="ECO:0007669"/>
    <property type="project" value="TreeGrafter"/>
</dbReference>
<dbReference type="PANTHER" id="PTHR42760">
    <property type="entry name" value="SHORT-CHAIN DEHYDROGENASES/REDUCTASES FAMILY MEMBER"/>
    <property type="match status" value="1"/>
</dbReference>
<keyword evidence="2" id="KW-0560">Oxidoreductase</keyword>
<dbReference type="GO" id="GO:0048038">
    <property type="term" value="F:quinone binding"/>
    <property type="evidence" value="ECO:0007669"/>
    <property type="project" value="TreeGrafter"/>
</dbReference>
<dbReference type="RefSeq" id="WP_173877952.1">
    <property type="nucleotide sequence ID" value="NZ_JAAIMR010000004.1"/>
</dbReference>
<dbReference type="InterPro" id="IPR002347">
    <property type="entry name" value="SDR_fam"/>
</dbReference>
<organism evidence="4 5">
    <name type="scientific">Mediterraneibacter gnavus</name>
    <name type="common">Ruminococcus gnavus</name>
    <dbReference type="NCBI Taxonomy" id="33038"/>
    <lineage>
        <taxon>Bacteria</taxon>
        <taxon>Bacillati</taxon>
        <taxon>Bacillota</taxon>
        <taxon>Clostridia</taxon>
        <taxon>Lachnospirales</taxon>
        <taxon>Lachnospiraceae</taxon>
        <taxon>Mediterraneibacter</taxon>
    </lineage>
</organism>
<sequence length="238" mass="26143">MNREFNGKRVVITGGCKGIGKSIAELFLEEGANVVVTYCNSEKAAEAMKENCVRYQGRLCIYQMDVSKAEVVYKVMAEIQEKLGGIDILINNAGIIKDSLVYSMNEMEWDQVLRTNLYGTFYTIKSVLYNMIKQREGNIINVASISGLIGVLGQANYCASKFGVVGLTKTLAKELGRKNIRVNAVAPGYVDTDMIKEVKNINGKITSPKDIAYVVKFLASKESKCINGQVIVADDGNI</sequence>
<protein>
    <submittedName>
        <fullName evidence="4">SDR family NAD(P)-dependent oxidoreductase</fullName>
    </submittedName>
</protein>
<dbReference type="EMBL" id="JAAIRV010000004">
    <property type="protein sequence ID" value="NSI57534.1"/>
    <property type="molecule type" value="Genomic_DNA"/>
</dbReference>
<dbReference type="PANTHER" id="PTHR42760:SF133">
    <property type="entry name" value="3-OXOACYL-[ACYL-CARRIER-PROTEIN] REDUCTASE"/>
    <property type="match status" value="1"/>
</dbReference>
<evidence type="ECO:0000256" key="3">
    <source>
        <dbReference type="RuleBase" id="RU000363"/>
    </source>
</evidence>
<gene>
    <name evidence="4" type="ORF">G4993_03850</name>
</gene>
<dbReference type="InterPro" id="IPR020904">
    <property type="entry name" value="Sc_DH/Rdtase_CS"/>
</dbReference>
<dbReference type="PRINTS" id="PR00080">
    <property type="entry name" value="SDRFAMILY"/>
</dbReference>
<evidence type="ECO:0000313" key="4">
    <source>
        <dbReference type="EMBL" id="NSI57534.1"/>
    </source>
</evidence>
<accession>A0AAJ3FCA5</accession>
<reference evidence="4" key="2">
    <citation type="submission" date="2020-02" db="EMBL/GenBank/DDBJ databases">
        <authorList>
            <person name="Littmann E."/>
            <person name="Sorbara M."/>
        </authorList>
    </citation>
    <scope>NUCLEOTIDE SEQUENCE</scope>
    <source>
        <strain evidence="4">MSK.15.32</strain>
    </source>
</reference>
<dbReference type="Gene3D" id="3.40.50.720">
    <property type="entry name" value="NAD(P)-binding Rossmann-like Domain"/>
    <property type="match status" value="1"/>
</dbReference>
<comment type="similarity">
    <text evidence="1 3">Belongs to the short-chain dehydrogenases/reductases (SDR) family.</text>
</comment>